<dbReference type="RefSeq" id="WP_204006240.1">
    <property type="nucleotide sequence ID" value="NZ_BOPG01000065.1"/>
</dbReference>
<proteinExistence type="predicted"/>
<keyword evidence="3" id="KW-1185">Reference proteome</keyword>
<feature type="domain" description="DUF5655" evidence="1">
    <location>
        <begin position="28"/>
        <end position="128"/>
    </location>
</feature>
<dbReference type="Proteomes" id="UP000612585">
    <property type="component" value="Unassembled WGS sequence"/>
</dbReference>
<organism evidence="2 3">
    <name type="scientific">Virgisporangium aurantiacum</name>
    <dbReference type="NCBI Taxonomy" id="175570"/>
    <lineage>
        <taxon>Bacteria</taxon>
        <taxon>Bacillati</taxon>
        <taxon>Actinomycetota</taxon>
        <taxon>Actinomycetes</taxon>
        <taxon>Micromonosporales</taxon>
        <taxon>Micromonosporaceae</taxon>
        <taxon>Virgisporangium</taxon>
    </lineage>
</organism>
<name>A0A8J3ZEK4_9ACTN</name>
<dbReference type="Pfam" id="PF18899">
    <property type="entry name" value="DUF5655"/>
    <property type="match status" value="1"/>
</dbReference>
<reference evidence="2" key="1">
    <citation type="submission" date="2021-01" db="EMBL/GenBank/DDBJ databases">
        <title>Whole genome shotgun sequence of Virgisporangium aurantiacum NBRC 16421.</title>
        <authorList>
            <person name="Komaki H."/>
            <person name="Tamura T."/>
        </authorList>
    </citation>
    <scope>NUCLEOTIDE SEQUENCE</scope>
    <source>
        <strain evidence="2">NBRC 16421</strain>
    </source>
</reference>
<dbReference type="AlphaFoldDB" id="A0A8J3ZEK4"/>
<protein>
    <recommendedName>
        <fullName evidence="1">DUF5655 domain-containing protein</fullName>
    </recommendedName>
</protein>
<accession>A0A8J3ZEK4</accession>
<sequence>MTRWACPECEREFDRARQSHVCVPGCTVDDTFRGREWQRPICDEILAFLTDLGPLHVDAVGVGVFLKRQRKLAELRPMARALSVNLWLPRVVTDPRVLRRFDTWHVLRLTGVEQVDDRVRDWLTESYDAAG</sequence>
<gene>
    <name evidence="2" type="ORF">Vau01_088840</name>
</gene>
<evidence type="ECO:0000313" key="3">
    <source>
        <dbReference type="Proteomes" id="UP000612585"/>
    </source>
</evidence>
<evidence type="ECO:0000259" key="1">
    <source>
        <dbReference type="Pfam" id="PF18899"/>
    </source>
</evidence>
<dbReference type="EMBL" id="BOPG01000065">
    <property type="protein sequence ID" value="GIJ61368.1"/>
    <property type="molecule type" value="Genomic_DNA"/>
</dbReference>
<dbReference type="InterPro" id="IPR043714">
    <property type="entry name" value="DUF5655"/>
</dbReference>
<evidence type="ECO:0000313" key="2">
    <source>
        <dbReference type="EMBL" id="GIJ61368.1"/>
    </source>
</evidence>
<comment type="caution">
    <text evidence="2">The sequence shown here is derived from an EMBL/GenBank/DDBJ whole genome shotgun (WGS) entry which is preliminary data.</text>
</comment>